<evidence type="ECO:0000259" key="1">
    <source>
        <dbReference type="Pfam" id="PF00561"/>
    </source>
</evidence>
<dbReference type="InterPro" id="IPR050266">
    <property type="entry name" value="AB_hydrolase_sf"/>
</dbReference>
<evidence type="ECO:0000313" key="2">
    <source>
        <dbReference type="EMBL" id="KAK3057100.1"/>
    </source>
</evidence>
<protein>
    <recommendedName>
        <fullName evidence="1">AB hydrolase-1 domain-containing protein</fullName>
    </recommendedName>
</protein>
<accession>A0AAJ0GGH6</accession>
<gene>
    <name evidence="2" type="ORF">LTR09_002139</name>
</gene>
<dbReference type="InterPro" id="IPR000073">
    <property type="entry name" value="AB_hydrolase_1"/>
</dbReference>
<dbReference type="Gene3D" id="3.40.50.1820">
    <property type="entry name" value="alpha/beta hydrolase"/>
    <property type="match status" value="1"/>
</dbReference>
<sequence length="288" mass="32152">MAEANVEVEGINYHTEYSLPDSQDKSAPCVLLVHALMSNLHMWDSTVKALHAAGYSTLRYDHVGHHNTPPPPQSKTTERRMSVSGQLAYHMDDLTRHMHQLVKERTGQTQVAAVIGCSIGGVLALRYGMMFPDHVDQIISIAAPGIKATEDKKPLWSQRIKQFEEDEKNGTDTLCRATVERWFPGGLEDDDVRAEALKHVKTCSLEGYKLLADTIRNYDYTEELHTFPNEGCLIIGGTADGAISIDALEFITSYIQGSKLVKMEGVGHLPPMEKPKQFEEIMLGFLER</sequence>
<feature type="domain" description="AB hydrolase-1" evidence="1">
    <location>
        <begin position="28"/>
        <end position="275"/>
    </location>
</feature>
<evidence type="ECO:0000313" key="3">
    <source>
        <dbReference type="Proteomes" id="UP001271007"/>
    </source>
</evidence>
<proteinExistence type="predicted"/>
<keyword evidence="3" id="KW-1185">Reference proteome</keyword>
<dbReference type="EMBL" id="JAWDJX010000004">
    <property type="protein sequence ID" value="KAK3057100.1"/>
    <property type="molecule type" value="Genomic_DNA"/>
</dbReference>
<dbReference type="PANTHER" id="PTHR43798">
    <property type="entry name" value="MONOACYLGLYCEROL LIPASE"/>
    <property type="match status" value="1"/>
</dbReference>
<dbReference type="AlphaFoldDB" id="A0AAJ0GGH6"/>
<reference evidence="2" key="1">
    <citation type="submission" date="2023-04" db="EMBL/GenBank/DDBJ databases">
        <title>Black Yeasts Isolated from many extreme environments.</title>
        <authorList>
            <person name="Coleine C."/>
            <person name="Stajich J.E."/>
            <person name="Selbmann L."/>
        </authorList>
    </citation>
    <scope>NUCLEOTIDE SEQUENCE</scope>
    <source>
        <strain evidence="2">CCFEE 5312</strain>
    </source>
</reference>
<comment type="caution">
    <text evidence="2">The sequence shown here is derived from an EMBL/GenBank/DDBJ whole genome shotgun (WGS) entry which is preliminary data.</text>
</comment>
<dbReference type="Proteomes" id="UP001271007">
    <property type="component" value="Unassembled WGS sequence"/>
</dbReference>
<dbReference type="SUPFAM" id="SSF53474">
    <property type="entry name" value="alpha/beta-Hydrolases"/>
    <property type="match status" value="1"/>
</dbReference>
<organism evidence="2 3">
    <name type="scientific">Extremus antarcticus</name>
    <dbReference type="NCBI Taxonomy" id="702011"/>
    <lineage>
        <taxon>Eukaryota</taxon>
        <taxon>Fungi</taxon>
        <taxon>Dikarya</taxon>
        <taxon>Ascomycota</taxon>
        <taxon>Pezizomycotina</taxon>
        <taxon>Dothideomycetes</taxon>
        <taxon>Dothideomycetidae</taxon>
        <taxon>Mycosphaerellales</taxon>
        <taxon>Extremaceae</taxon>
        <taxon>Extremus</taxon>
    </lineage>
</organism>
<name>A0AAJ0GGH6_9PEZI</name>
<dbReference type="Pfam" id="PF00561">
    <property type="entry name" value="Abhydrolase_1"/>
    <property type="match status" value="1"/>
</dbReference>
<dbReference type="InterPro" id="IPR029058">
    <property type="entry name" value="AB_hydrolase_fold"/>
</dbReference>